<evidence type="ECO:0000256" key="3">
    <source>
        <dbReference type="ARBA" id="ARBA00023242"/>
    </source>
</evidence>
<accession>A0A2R5G2D2</accession>
<dbReference type="GO" id="GO:0003713">
    <property type="term" value="F:transcription coactivator activity"/>
    <property type="evidence" value="ECO:0007669"/>
    <property type="project" value="InterPro"/>
</dbReference>
<dbReference type="CDD" id="cd21937">
    <property type="entry name" value="ZIP_MycBP-like"/>
    <property type="match status" value="1"/>
</dbReference>
<sequence>MQYVDDRTPEEKKEEYRKYLEKAGVVEVLVGLYEEPERPPNAIEYIKRYFGAPHGVDVEALRQENTELQEDNAELKKIIEQLAKSNQELKDQLAEYEG</sequence>
<evidence type="ECO:0000256" key="1">
    <source>
        <dbReference type="ARBA" id="ARBA00004123"/>
    </source>
</evidence>
<dbReference type="PANTHER" id="PTHR13168:SF0">
    <property type="entry name" value="C-MYC-BINDING PROTEIN"/>
    <property type="match status" value="1"/>
</dbReference>
<dbReference type="GO" id="GO:0005634">
    <property type="term" value="C:nucleus"/>
    <property type="evidence" value="ECO:0007669"/>
    <property type="project" value="UniProtKB-SubCell"/>
</dbReference>
<evidence type="ECO:0000313" key="6">
    <source>
        <dbReference type="Proteomes" id="UP000241890"/>
    </source>
</evidence>
<keyword evidence="3" id="KW-0539">Nucleus</keyword>
<organism evidence="5 6">
    <name type="scientific">Hondaea fermentalgiana</name>
    <dbReference type="NCBI Taxonomy" id="2315210"/>
    <lineage>
        <taxon>Eukaryota</taxon>
        <taxon>Sar</taxon>
        <taxon>Stramenopiles</taxon>
        <taxon>Bigyra</taxon>
        <taxon>Labyrinthulomycetes</taxon>
        <taxon>Thraustochytrida</taxon>
        <taxon>Thraustochytriidae</taxon>
        <taxon>Hondaea</taxon>
    </lineage>
</organism>
<dbReference type="Proteomes" id="UP000241890">
    <property type="component" value="Unassembled WGS sequence"/>
</dbReference>
<keyword evidence="6" id="KW-1185">Reference proteome</keyword>
<dbReference type="FunCoup" id="A0A2R5G2D2">
    <property type="interactions" value="7"/>
</dbReference>
<dbReference type="AlphaFoldDB" id="A0A2R5G2D2"/>
<name>A0A2R5G2D2_9STRA</name>
<dbReference type="Gene3D" id="6.10.250.1060">
    <property type="match status" value="1"/>
</dbReference>
<dbReference type="InterPro" id="IPR026060">
    <property type="entry name" value="AMY1"/>
</dbReference>
<dbReference type="PANTHER" id="PTHR13168">
    <property type="entry name" value="ASSOCIATE OF C-MYC AMY-1"/>
    <property type="match status" value="1"/>
</dbReference>
<reference evidence="5 6" key="1">
    <citation type="submission" date="2017-12" db="EMBL/GenBank/DDBJ databases">
        <title>Sequencing, de novo assembly and annotation of complete genome of a new Thraustochytrid species, strain FCC1311.</title>
        <authorList>
            <person name="Sedici K."/>
            <person name="Godart F."/>
            <person name="Aiese Cigliano R."/>
            <person name="Sanseverino W."/>
            <person name="Barakat M."/>
            <person name="Ortet P."/>
            <person name="Marechal E."/>
            <person name="Cagnac O."/>
            <person name="Amato A."/>
        </authorList>
    </citation>
    <scope>NUCLEOTIDE SEQUENCE [LARGE SCALE GENOMIC DNA]</scope>
</reference>
<evidence type="ECO:0000256" key="2">
    <source>
        <dbReference type="ARBA" id="ARBA00009389"/>
    </source>
</evidence>
<comment type="caution">
    <text evidence="5">The sequence shown here is derived from an EMBL/GenBank/DDBJ whole genome shotgun (WGS) entry which is preliminary data.</text>
</comment>
<dbReference type="EMBL" id="BEYU01000012">
    <property type="protein sequence ID" value="GBG25170.1"/>
    <property type="molecule type" value="Genomic_DNA"/>
</dbReference>
<feature type="coiled-coil region" evidence="4">
    <location>
        <begin position="58"/>
        <end position="95"/>
    </location>
</feature>
<keyword evidence="4" id="KW-0175">Coiled coil</keyword>
<comment type="subcellular location">
    <subcellularLocation>
        <location evidence="1">Nucleus</location>
    </subcellularLocation>
</comment>
<dbReference type="InParanoid" id="A0A2R5G2D2"/>
<evidence type="ECO:0000256" key="4">
    <source>
        <dbReference type="SAM" id="Coils"/>
    </source>
</evidence>
<gene>
    <name evidence="5" type="ORF">FCC1311_013872</name>
</gene>
<protein>
    <submittedName>
        <fullName evidence="5">c-Myc-binding protein-like</fullName>
    </submittedName>
</protein>
<proteinExistence type="inferred from homology"/>
<comment type="similarity">
    <text evidence="2">Belongs to the AMY1 family.</text>
</comment>
<evidence type="ECO:0000313" key="5">
    <source>
        <dbReference type="EMBL" id="GBG25170.1"/>
    </source>
</evidence>